<organism evidence="1 2">
    <name type="scientific">Corynebacterium aurimucosum (strain ATCC 700975 / DSM 44827 / CIP 107346 / CN-1)</name>
    <name type="common">Corynebacterium nigricans</name>
    <dbReference type="NCBI Taxonomy" id="548476"/>
    <lineage>
        <taxon>Bacteria</taxon>
        <taxon>Bacillati</taxon>
        <taxon>Actinomycetota</taxon>
        <taxon>Actinomycetes</taxon>
        <taxon>Mycobacteriales</taxon>
        <taxon>Corynebacteriaceae</taxon>
        <taxon>Corynebacterium</taxon>
    </lineage>
</organism>
<protein>
    <submittedName>
        <fullName evidence="1">Uncharacterized protein</fullName>
    </submittedName>
</protein>
<keyword evidence="2" id="KW-1185">Reference proteome</keyword>
<evidence type="ECO:0000313" key="2">
    <source>
        <dbReference type="Proteomes" id="UP000002077"/>
    </source>
</evidence>
<dbReference type="EMBL" id="CP001601">
    <property type="protein sequence ID" value="ACP33590.1"/>
    <property type="molecule type" value="Genomic_DNA"/>
</dbReference>
<sequence length="90" mass="9975">MNPQTTTLTVNGWTITVTGNKNMHFVNIEQRDDIAANITWEDDQAKVTPRILSSMTVDEANDYAVQISIAADVALKITGQVKEIVRKFPA</sequence>
<dbReference type="KEGG" id="car:cauri_1997"/>
<dbReference type="STRING" id="548476.cauri_1997"/>
<name>C3PID6_CORA7</name>
<dbReference type="AlphaFoldDB" id="C3PID6"/>
<dbReference type="RefSeq" id="WP_010190976.1">
    <property type="nucleotide sequence ID" value="NC_012590.1"/>
</dbReference>
<evidence type="ECO:0000313" key="1">
    <source>
        <dbReference type="EMBL" id="ACP33590.1"/>
    </source>
</evidence>
<dbReference type="GeneID" id="31924640"/>
<dbReference type="Proteomes" id="UP000002077">
    <property type="component" value="Chromosome"/>
</dbReference>
<gene>
    <name evidence="1" type="ordered locus">cauri_1997</name>
</gene>
<reference evidence="1 2" key="1">
    <citation type="journal article" date="2010" name="BMC Genomics">
        <title>Complete genome sequence and lifestyle of black-pigmented Corynebacterium aurimucosum ATCC 700975 (formerly C. nigricans CN-1) isolated from a vaginal swab of a woman with spontaneous abortion.</title>
        <authorList>
            <person name="Trost E."/>
            <person name="Gotker S."/>
            <person name="Schneider J."/>
            <person name="Schneiker-Bekel S."/>
            <person name="Szczepanowski R."/>
            <person name="Tilker A."/>
            <person name="Viehoever P."/>
            <person name="Arnold W."/>
            <person name="Bekel T."/>
            <person name="Blom J."/>
            <person name="Gartemann K.H."/>
            <person name="Linke B."/>
            <person name="Goesmann A."/>
            <person name="Puhler A."/>
            <person name="Shukla S.K."/>
            <person name="Tauch A."/>
        </authorList>
    </citation>
    <scope>NUCLEOTIDE SEQUENCE [LARGE SCALE GENOMIC DNA]</scope>
    <source>
        <strain evidence="2">ATCC 700975 / DSM 44827 / CIP 107346 / CN-1</strain>
    </source>
</reference>
<proteinExistence type="predicted"/>
<dbReference type="HOGENOM" id="CLU_2435800_0_0_11"/>
<accession>C3PID6</accession>